<evidence type="ECO:0000313" key="2">
    <source>
        <dbReference type="EMBL" id="TAA48574.1"/>
    </source>
</evidence>
<reference evidence="3" key="1">
    <citation type="submission" date="2019-02" db="EMBL/GenBank/DDBJ databases">
        <title>Draft genome sequence of Muricauda sp. 176CP4-71.</title>
        <authorList>
            <person name="Park J.-S."/>
        </authorList>
    </citation>
    <scope>NUCLEOTIDE SEQUENCE [LARGE SCALE GENOMIC DNA]</scope>
    <source>
        <strain evidence="3">176GS2-150</strain>
    </source>
</reference>
<feature type="coiled-coil region" evidence="1">
    <location>
        <begin position="260"/>
        <end position="287"/>
    </location>
</feature>
<accession>A0ABY1WV21</accession>
<keyword evidence="3" id="KW-1185">Reference proteome</keyword>
<organism evidence="2 3">
    <name type="scientific">Corallincola spongiicola</name>
    <dbReference type="NCBI Taxonomy" id="2520508"/>
    <lineage>
        <taxon>Bacteria</taxon>
        <taxon>Pseudomonadati</taxon>
        <taxon>Pseudomonadota</taxon>
        <taxon>Gammaproteobacteria</taxon>
        <taxon>Alteromonadales</taxon>
        <taxon>Psychromonadaceae</taxon>
        <taxon>Corallincola</taxon>
    </lineage>
</organism>
<evidence type="ECO:0000256" key="1">
    <source>
        <dbReference type="SAM" id="Coils"/>
    </source>
</evidence>
<protein>
    <submittedName>
        <fullName evidence="2">DUF349 domain-containing protein</fullName>
    </submittedName>
</protein>
<keyword evidence="1" id="KW-0175">Coiled coil</keyword>
<dbReference type="EMBL" id="SHLY01000001">
    <property type="protein sequence ID" value="TAA48574.1"/>
    <property type="molecule type" value="Genomic_DNA"/>
</dbReference>
<evidence type="ECO:0000313" key="3">
    <source>
        <dbReference type="Proteomes" id="UP000292544"/>
    </source>
</evidence>
<dbReference type="Pfam" id="PF03993">
    <property type="entry name" value="DUF349"/>
    <property type="match status" value="2"/>
</dbReference>
<feature type="coiled-coil region" evidence="1">
    <location>
        <begin position="422"/>
        <end position="453"/>
    </location>
</feature>
<feature type="coiled-coil region" evidence="1">
    <location>
        <begin position="772"/>
        <end position="806"/>
    </location>
</feature>
<sequence>MIFKNLFRPAWQHKDPAKRQSAIAELDSSNQPHRTILRELAFNDGHRQVRRLALEKLNELSLWWLAAGEERDDGLKKAALQHVTDIITAASPLDTAQVSAFVSDCKDRKYLEAVWRQLPADSLRQSALERINKARCYIDAADSDPSTEIALWAAAKIDDEKQMRRLAKKAGNSEVQAFFVSKLEALQRAKERPAELNEQARLLLAQLQGVTEKLTEPQAVEQRSLGDKANELEIRWQSLAKELEPLELLAPWQAKHEGIAKRLYARLEELMAIWQQAEAQEKAANEKLENAAMLRGGFEALQVDIKAIHKLIEQQQAFDIQPLTEVLSALKQQLGAEALNESDWMALSKLAADVTEQLVKLEDLPAQLAKAEALVAPLQHIDADSETFLTDLAEWRGQWRAVSDLPLPDGLRAQVNELTTPLEKAKKALFRMRKEAEETVDKLLGKAERHQQAGRLKVAVREFHRLAKPYALLSDKAKRRFDKRYQKLAAVEQELLEWHQLVAAPKADTLLEEIKALAESPSEDPKIQAVAVKDARRRWQLLEVDRNEASWTPLAEQFDTLSEKAFEICRQFYGEQQQEREKHLQEREEVIKAVQALYEQHKEAPLALNDLESKYRQLSNKWRQCGEIDFAKRKAVQNRFVKASRKVTDVLKQLYSVNEAQKQQLLKQAEALDLSDATGSSEQFDGLMKKWRDAGYAGANEKSLWQRFQYVGQQLREQRNASRTEQREQWQSNADAYKVVLSEFAAAIAAAEDDAALRQSIAQAQQAADAIGETAHRDRRELEAEMDDLRRQAMEAIAARQKQQEQRNYQVLIEAVTANSDELLQSLPERWQKTVKQWQEKGAEKPADAEIRERLTIEAELLAGLDSPNNSDALRQQLRLTLLQARMNGSGDSERSVENLFWQWLEAGAVTKADEDALKRFERALTA</sequence>
<comment type="caution">
    <text evidence="2">The sequence shown here is derived from an EMBL/GenBank/DDBJ whole genome shotgun (WGS) entry which is preliminary data.</text>
</comment>
<proteinExistence type="predicted"/>
<gene>
    <name evidence="2" type="ORF">EXY25_04965</name>
</gene>
<dbReference type="RefSeq" id="WP_130565923.1">
    <property type="nucleotide sequence ID" value="NZ_SHLY01000001.1"/>
</dbReference>
<dbReference type="InterPro" id="IPR007139">
    <property type="entry name" value="DUF349"/>
</dbReference>
<dbReference type="Proteomes" id="UP000292544">
    <property type="component" value="Unassembled WGS sequence"/>
</dbReference>
<name>A0ABY1WV21_9GAMM</name>